<keyword evidence="12" id="KW-1185">Reference proteome</keyword>
<keyword evidence="8 10" id="KW-0472">Membrane</keyword>
<dbReference type="GO" id="GO:0015297">
    <property type="term" value="F:antiporter activity"/>
    <property type="evidence" value="ECO:0007669"/>
    <property type="project" value="InterPro"/>
</dbReference>
<evidence type="ECO:0000256" key="4">
    <source>
        <dbReference type="ARBA" id="ARBA00022448"/>
    </source>
</evidence>
<feature type="transmembrane region" description="Helical" evidence="10">
    <location>
        <begin position="49"/>
        <end position="76"/>
    </location>
</feature>
<dbReference type="GO" id="GO:0046677">
    <property type="term" value="P:response to antibiotic"/>
    <property type="evidence" value="ECO:0007669"/>
    <property type="project" value="UniProtKB-KW"/>
</dbReference>
<name>A0A1V4I9C1_9FIRM</name>
<dbReference type="AlphaFoldDB" id="A0A1V4I9C1"/>
<feature type="transmembrane region" description="Helical" evidence="10">
    <location>
        <begin position="195"/>
        <end position="216"/>
    </location>
</feature>
<comment type="caution">
    <text evidence="11">The sequence shown here is derived from an EMBL/GenBank/DDBJ whole genome shotgun (WGS) entry which is preliminary data.</text>
</comment>
<comment type="subcellular location">
    <subcellularLocation>
        <location evidence="1">Cell membrane</location>
        <topology evidence="1">Multi-pass membrane protein</topology>
    </subcellularLocation>
</comment>
<dbReference type="EMBL" id="MZGW01000002">
    <property type="protein sequence ID" value="OPJ56484.1"/>
    <property type="molecule type" value="Genomic_DNA"/>
</dbReference>
<evidence type="ECO:0000256" key="6">
    <source>
        <dbReference type="ARBA" id="ARBA00022692"/>
    </source>
</evidence>
<evidence type="ECO:0000256" key="1">
    <source>
        <dbReference type="ARBA" id="ARBA00004651"/>
    </source>
</evidence>
<organism evidence="11 12">
    <name type="scientific">Alkalithermobacter paradoxus</name>
    <dbReference type="NCBI Taxonomy" id="29349"/>
    <lineage>
        <taxon>Bacteria</taxon>
        <taxon>Bacillati</taxon>
        <taxon>Bacillota</taxon>
        <taxon>Clostridia</taxon>
        <taxon>Peptostreptococcales</taxon>
        <taxon>Tepidibacteraceae</taxon>
        <taxon>Alkalithermobacter</taxon>
    </lineage>
</organism>
<keyword evidence="4" id="KW-0813">Transport</keyword>
<feature type="transmembrane region" description="Helical" evidence="10">
    <location>
        <begin position="412"/>
        <end position="436"/>
    </location>
</feature>
<sequence>MSERSIILENEKISRLLINLSLPATVGMIVNALYNIVDAIFIGRGVGTLAIGGLAVVFPIQVIIMGFSQMIGIGAASTVSRSLGSKDDKRADKAVGNAYFAVIVISLVITLFGLIFIDNLLLFFGATQTILPYAKDYMSIILLGSIFSMFAVCSNNLVRSEGNAKVAMFTMIIGTGLNIILDPILIFIFKLGIKGAAIATVISQFASFIFIIKYLYSGKSSLNVKFHNMKPDKEILSEIFTVGFSAFVRQVGGSIVAIVLNNSLKLYGGDVAISTFGIVNRITMFLFMPLFGIIQGMQPIAGFNYGARRVDRVQEVVRLSIISTTAMATFGVIIGQLFPQAIMTVFTQDDTLIKDGSTVLRIVIAMVPIVGFQVVGAALFQSLGKAVPSIILSLLRQIIFLIPLVLTLPRIFGLTGIWISFPIADLLSTIVTSVLLKNEMKKISAEPRQI</sequence>
<dbReference type="PANTHER" id="PTHR43823:SF3">
    <property type="entry name" value="MULTIDRUG EXPORT PROTEIN MEPA"/>
    <property type="match status" value="1"/>
</dbReference>
<protein>
    <recommendedName>
        <fullName evidence="3">Multidrug export protein MepA</fullName>
    </recommendedName>
</protein>
<evidence type="ECO:0000256" key="3">
    <source>
        <dbReference type="ARBA" id="ARBA00022106"/>
    </source>
</evidence>
<feature type="transmembrane region" description="Helical" evidence="10">
    <location>
        <begin position="166"/>
        <end position="189"/>
    </location>
</feature>
<dbReference type="CDD" id="cd13143">
    <property type="entry name" value="MATE_MepA_like"/>
    <property type="match status" value="1"/>
</dbReference>
<feature type="transmembrane region" description="Helical" evidence="10">
    <location>
        <begin position="272"/>
        <end position="295"/>
    </location>
</feature>
<feature type="transmembrane region" description="Helical" evidence="10">
    <location>
        <begin position="316"/>
        <end position="338"/>
    </location>
</feature>
<gene>
    <name evidence="11" type="primary">mepA_1</name>
    <name evidence="11" type="ORF">CLOTH_08890</name>
</gene>
<evidence type="ECO:0000256" key="10">
    <source>
        <dbReference type="SAM" id="Phobius"/>
    </source>
</evidence>
<dbReference type="NCBIfam" id="TIGR00797">
    <property type="entry name" value="matE"/>
    <property type="match status" value="1"/>
</dbReference>
<reference evidence="11 12" key="1">
    <citation type="submission" date="2017-03" db="EMBL/GenBank/DDBJ databases">
        <title>Genome sequence of Clostridium thermoalcaliphilum DSM 7309.</title>
        <authorList>
            <person name="Poehlein A."/>
            <person name="Daniel R."/>
        </authorList>
    </citation>
    <scope>NUCLEOTIDE SEQUENCE [LARGE SCALE GENOMIC DNA]</scope>
    <source>
        <strain evidence="11 12">DSM 7309</strain>
    </source>
</reference>
<evidence type="ECO:0000256" key="2">
    <source>
        <dbReference type="ARBA" id="ARBA00008417"/>
    </source>
</evidence>
<dbReference type="InterPro" id="IPR002528">
    <property type="entry name" value="MATE_fam"/>
</dbReference>
<feature type="transmembrane region" description="Helical" evidence="10">
    <location>
        <begin position="97"/>
        <end position="117"/>
    </location>
</feature>
<dbReference type="STRING" id="29349.CLOTH_08890"/>
<feature type="transmembrane region" description="Helical" evidence="10">
    <location>
        <begin position="387"/>
        <end position="406"/>
    </location>
</feature>
<keyword evidence="5" id="KW-1003">Cell membrane</keyword>
<evidence type="ECO:0000313" key="11">
    <source>
        <dbReference type="EMBL" id="OPJ56484.1"/>
    </source>
</evidence>
<feature type="transmembrane region" description="Helical" evidence="10">
    <location>
        <begin position="137"/>
        <end position="154"/>
    </location>
</feature>
<dbReference type="RefSeq" id="WP_079411585.1">
    <property type="nucleotide sequence ID" value="NZ_MZGW01000002.1"/>
</dbReference>
<dbReference type="OrthoDB" id="9811110at2"/>
<feature type="transmembrane region" description="Helical" evidence="10">
    <location>
        <begin position="358"/>
        <end position="380"/>
    </location>
</feature>
<feature type="transmembrane region" description="Helical" evidence="10">
    <location>
        <begin position="16"/>
        <end position="37"/>
    </location>
</feature>
<dbReference type="Proteomes" id="UP000190140">
    <property type="component" value="Unassembled WGS sequence"/>
</dbReference>
<dbReference type="GO" id="GO:0042910">
    <property type="term" value="F:xenobiotic transmembrane transporter activity"/>
    <property type="evidence" value="ECO:0007669"/>
    <property type="project" value="InterPro"/>
</dbReference>
<keyword evidence="7 10" id="KW-1133">Transmembrane helix</keyword>
<evidence type="ECO:0000256" key="5">
    <source>
        <dbReference type="ARBA" id="ARBA00022475"/>
    </source>
</evidence>
<dbReference type="InterPro" id="IPR045070">
    <property type="entry name" value="MATE_MepA-like"/>
</dbReference>
<dbReference type="Pfam" id="PF01554">
    <property type="entry name" value="MatE"/>
    <property type="match status" value="2"/>
</dbReference>
<dbReference type="InterPro" id="IPR051327">
    <property type="entry name" value="MATE_MepA_subfamily"/>
</dbReference>
<evidence type="ECO:0000256" key="9">
    <source>
        <dbReference type="ARBA" id="ARBA00023251"/>
    </source>
</evidence>
<dbReference type="PANTHER" id="PTHR43823">
    <property type="entry name" value="SPORULATION PROTEIN YKVU"/>
    <property type="match status" value="1"/>
</dbReference>
<dbReference type="PIRSF" id="PIRSF006603">
    <property type="entry name" value="DinF"/>
    <property type="match status" value="1"/>
</dbReference>
<feature type="transmembrane region" description="Helical" evidence="10">
    <location>
        <begin position="236"/>
        <end position="260"/>
    </location>
</feature>
<dbReference type="GO" id="GO:0005886">
    <property type="term" value="C:plasma membrane"/>
    <property type="evidence" value="ECO:0007669"/>
    <property type="project" value="UniProtKB-SubCell"/>
</dbReference>
<evidence type="ECO:0000256" key="7">
    <source>
        <dbReference type="ARBA" id="ARBA00022989"/>
    </source>
</evidence>
<evidence type="ECO:0000256" key="8">
    <source>
        <dbReference type="ARBA" id="ARBA00023136"/>
    </source>
</evidence>
<evidence type="ECO:0000313" key="12">
    <source>
        <dbReference type="Proteomes" id="UP000190140"/>
    </source>
</evidence>
<dbReference type="InterPro" id="IPR048279">
    <property type="entry name" value="MdtK-like"/>
</dbReference>
<keyword evidence="6 10" id="KW-0812">Transmembrane</keyword>
<keyword evidence="9" id="KW-0046">Antibiotic resistance</keyword>
<proteinExistence type="inferred from homology"/>
<comment type="similarity">
    <text evidence="2">Belongs to the multi antimicrobial extrusion (MATE) (TC 2.A.66.1) family. MepA subfamily.</text>
</comment>
<accession>A0A1V4I9C1</accession>